<keyword evidence="5 8" id="KW-1133">Transmembrane helix</keyword>
<dbReference type="GO" id="GO:0016020">
    <property type="term" value="C:membrane"/>
    <property type="evidence" value="ECO:0007669"/>
    <property type="project" value="UniProtKB-SubCell"/>
</dbReference>
<evidence type="ECO:0000313" key="12">
    <source>
        <dbReference type="EMBL" id="CAB5006678.1"/>
    </source>
</evidence>
<feature type="transmembrane region" description="Helical" evidence="8">
    <location>
        <begin position="72"/>
        <end position="89"/>
    </location>
</feature>
<dbReference type="GO" id="GO:0045436">
    <property type="term" value="F:lycopene beta cyclase activity"/>
    <property type="evidence" value="ECO:0007669"/>
    <property type="project" value="UniProtKB-ARBA"/>
</dbReference>
<proteinExistence type="predicted"/>
<comment type="pathway">
    <text evidence="2">Carotenoid biosynthesis.</text>
</comment>
<evidence type="ECO:0000256" key="8">
    <source>
        <dbReference type="SAM" id="Phobius"/>
    </source>
</evidence>
<accession>A0A6J6ZRA7</accession>
<reference evidence="11" key="1">
    <citation type="submission" date="2020-05" db="EMBL/GenBank/DDBJ databases">
        <authorList>
            <person name="Chiriac C."/>
            <person name="Salcher M."/>
            <person name="Ghai R."/>
            <person name="Kavagutti S V."/>
        </authorList>
    </citation>
    <scope>NUCLEOTIDE SEQUENCE</scope>
</reference>
<evidence type="ECO:0000256" key="6">
    <source>
        <dbReference type="ARBA" id="ARBA00023136"/>
    </source>
</evidence>
<dbReference type="GO" id="GO:0016120">
    <property type="term" value="P:carotene biosynthetic process"/>
    <property type="evidence" value="ECO:0007669"/>
    <property type="project" value="UniProtKB-ARBA"/>
</dbReference>
<dbReference type="EMBL" id="CAFBRW010000086">
    <property type="protein sequence ID" value="CAB5119009.1"/>
    <property type="molecule type" value="Genomic_DNA"/>
</dbReference>
<evidence type="ECO:0000256" key="4">
    <source>
        <dbReference type="ARBA" id="ARBA00022746"/>
    </source>
</evidence>
<evidence type="ECO:0000256" key="3">
    <source>
        <dbReference type="ARBA" id="ARBA00022692"/>
    </source>
</evidence>
<evidence type="ECO:0000256" key="5">
    <source>
        <dbReference type="ARBA" id="ARBA00022989"/>
    </source>
</evidence>
<dbReference type="InterPro" id="IPR017825">
    <property type="entry name" value="Lycopene_cyclase_dom"/>
</dbReference>
<evidence type="ECO:0000313" key="13">
    <source>
        <dbReference type="EMBL" id="CAB5119009.1"/>
    </source>
</evidence>
<name>A0A6J6ZRA7_9ZZZZ</name>
<dbReference type="EMBL" id="CAEZSM010000030">
    <property type="protein sequence ID" value="CAB4538806.1"/>
    <property type="molecule type" value="Genomic_DNA"/>
</dbReference>
<dbReference type="EMBL" id="CAEZWZ010000005">
    <property type="protein sequence ID" value="CAB4663370.1"/>
    <property type="molecule type" value="Genomic_DNA"/>
</dbReference>
<evidence type="ECO:0000256" key="1">
    <source>
        <dbReference type="ARBA" id="ARBA00004141"/>
    </source>
</evidence>
<evidence type="ECO:0000313" key="11">
    <source>
        <dbReference type="EMBL" id="CAB4823563.1"/>
    </source>
</evidence>
<keyword evidence="4" id="KW-0125">Carotenoid biosynthesis</keyword>
<comment type="subcellular location">
    <subcellularLocation>
        <location evidence="1">Membrane</location>
        <topology evidence="1">Multi-pass membrane protein</topology>
    </subcellularLocation>
</comment>
<dbReference type="GO" id="GO:0016872">
    <property type="term" value="F:intramolecular lyase activity"/>
    <property type="evidence" value="ECO:0007669"/>
    <property type="project" value="InterPro"/>
</dbReference>
<keyword evidence="7" id="KW-0413">Isomerase</keyword>
<evidence type="ECO:0000313" key="10">
    <source>
        <dbReference type="EMBL" id="CAB4663370.1"/>
    </source>
</evidence>
<gene>
    <name evidence="9" type="ORF">UFOPK1438_00357</name>
    <name evidence="10" type="ORF">UFOPK2329_00085</name>
    <name evidence="11" type="ORF">UFOPK3166_00501</name>
    <name evidence="12" type="ORF">UFOPK4087_00234</name>
    <name evidence="13" type="ORF">UFOPK4424_00519</name>
</gene>
<organism evidence="11">
    <name type="scientific">freshwater metagenome</name>
    <dbReference type="NCBI Taxonomy" id="449393"/>
    <lineage>
        <taxon>unclassified sequences</taxon>
        <taxon>metagenomes</taxon>
        <taxon>ecological metagenomes</taxon>
    </lineage>
</organism>
<dbReference type="AlphaFoldDB" id="A0A6J6ZRA7"/>
<dbReference type="NCBIfam" id="TIGR03462">
    <property type="entry name" value="CarR_dom_SF"/>
    <property type="match status" value="1"/>
</dbReference>
<dbReference type="GO" id="GO:0016117">
    <property type="term" value="P:carotenoid biosynthetic process"/>
    <property type="evidence" value="ECO:0007669"/>
    <property type="project" value="UniProtKB-KW"/>
</dbReference>
<dbReference type="EMBL" id="CAFABD010000057">
    <property type="protein sequence ID" value="CAB4823563.1"/>
    <property type="molecule type" value="Genomic_DNA"/>
</dbReference>
<feature type="transmembrane region" description="Helical" evidence="8">
    <location>
        <begin position="27"/>
        <end position="52"/>
    </location>
</feature>
<keyword evidence="3 8" id="KW-0812">Transmembrane</keyword>
<keyword evidence="6 8" id="KW-0472">Membrane</keyword>
<evidence type="ECO:0000256" key="2">
    <source>
        <dbReference type="ARBA" id="ARBA00004829"/>
    </source>
</evidence>
<evidence type="ECO:0000313" key="9">
    <source>
        <dbReference type="EMBL" id="CAB4538806.1"/>
    </source>
</evidence>
<protein>
    <submittedName>
        <fullName evidence="11">Unannotated protein</fullName>
    </submittedName>
</protein>
<sequence length="102" mass="11883">MLVFTIFGSFWLEIALRVRVLARFKRVLMSIAPIAFLFLCWDAYAIASGHWYFDSRKILGIFGPFDIPLEEFLFFIIIPIAGIMTIEAVRRVKTHWIVGDEK</sequence>
<evidence type="ECO:0000256" key="7">
    <source>
        <dbReference type="ARBA" id="ARBA00023235"/>
    </source>
</evidence>
<dbReference type="EMBL" id="CAFBPH010000026">
    <property type="protein sequence ID" value="CAB5006678.1"/>
    <property type="molecule type" value="Genomic_DNA"/>
</dbReference>